<feature type="domain" description="ApeI dehydratase-like" evidence="1">
    <location>
        <begin position="10"/>
        <end position="119"/>
    </location>
</feature>
<keyword evidence="3" id="KW-1185">Reference proteome</keyword>
<dbReference type="Gene3D" id="3.10.129.10">
    <property type="entry name" value="Hotdog Thioesterase"/>
    <property type="match status" value="1"/>
</dbReference>
<proteinExistence type="predicted"/>
<evidence type="ECO:0000259" key="1">
    <source>
        <dbReference type="Pfam" id="PF22818"/>
    </source>
</evidence>
<accession>A0ABN0T0W5</accession>
<dbReference type="InterPro" id="IPR016962">
    <property type="entry name" value="Dehydrase_ECs4332_prd"/>
</dbReference>
<dbReference type="RefSeq" id="WP_343988850.1">
    <property type="nucleotide sequence ID" value="NZ_BAAAFM010000003.1"/>
</dbReference>
<comment type="caution">
    <text evidence="2">The sequence shown here is derived from an EMBL/GenBank/DDBJ whole genome shotgun (WGS) entry which is preliminary data.</text>
</comment>
<dbReference type="SUPFAM" id="SSF54637">
    <property type="entry name" value="Thioesterase/thiol ester dehydrase-isomerase"/>
    <property type="match status" value="1"/>
</dbReference>
<protein>
    <submittedName>
        <fullName evidence="2">Thioester dehydrase</fullName>
    </submittedName>
</protein>
<dbReference type="PIRSF" id="PIRSF030962">
    <property type="entry name" value="Dehydrase_ECs4332_prd"/>
    <property type="match status" value="1"/>
</dbReference>
<reference evidence="2 3" key="1">
    <citation type="journal article" date="2019" name="Int. J. Syst. Evol. Microbiol.">
        <title>The Global Catalogue of Microorganisms (GCM) 10K type strain sequencing project: providing services to taxonomists for standard genome sequencing and annotation.</title>
        <authorList>
            <consortium name="The Broad Institute Genomics Platform"/>
            <consortium name="The Broad Institute Genome Sequencing Center for Infectious Disease"/>
            <person name="Wu L."/>
            <person name="Ma J."/>
        </authorList>
    </citation>
    <scope>NUCLEOTIDE SEQUENCE [LARGE SCALE GENOMIC DNA]</scope>
    <source>
        <strain evidence="2 3">JCM 16211</strain>
    </source>
</reference>
<evidence type="ECO:0000313" key="2">
    <source>
        <dbReference type="EMBL" id="GAA0208662.1"/>
    </source>
</evidence>
<gene>
    <name evidence="2" type="ORF">GCM10009123_15160</name>
</gene>
<evidence type="ECO:0000313" key="3">
    <source>
        <dbReference type="Proteomes" id="UP001501221"/>
    </source>
</evidence>
<organism evidence="2 3">
    <name type="scientific">Kangiella japonica</name>
    <dbReference type="NCBI Taxonomy" id="647384"/>
    <lineage>
        <taxon>Bacteria</taxon>
        <taxon>Pseudomonadati</taxon>
        <taxon>Pseudomonadota</taxon>
        <taxon>Gammaproteobacteria</taxon>
        <taxon>Kangiellales</taxon>
        <taxon>Kangiellaceae</taxon>
        <taxon>Kangiella</taxon>
    </lineage>
</organism>
<dbReference type="InterPro" id="IPR054545">
    <property type="entry name" value="ApeI-like"/>
</dbReference>
<name>A0ABN0T0W5_9GAMM</name>
<dbReference type="EMBL" id="BAAAFM010000003">
    <property type="protein sequence ID" value="GAA0208662.1"/>
    <property type="molecule type" value="Genomic_DNA"/>
</dbReference>
<dbReference type="InterPro" id="IPR029069">
    <property type="entry name" value="HotDog_dom_sf"/>
</dbReference>
<dbReference type="Proteomes" id="UP001501221">
    <property type="component" value="Unassembled WGS sequence"/>
</dbReference>
<dbReference type="Pfam" id="PF22818">
    <property type="entry name" value="ApeI-like"/>
    <property type="match status" value="1"/>
</dbReference>
<sequence length="126" mass="14186">MNYPEVVTQTVENNVLTLQLEVSPQLEAFNGHFDSFPIIPGVVQVQWALHFFKGSPLYTQTALPNTAEHDVYCSKMSALKFQQVIPPNSRVTLTLSFDEIKQCLIFSISDGDTKYSSGKLFLSQRN</sequence>